<evidence type="ECO:0000259" key="6">
    <source>
        <dbReference type="PROSITE" id="PS50081"/>
    </source>
</evidence>
<dbReference type="InParanoid" id="A0A1X7VES0"/>
<feature type="domain" description="Phorbol-ester/DAG-type" evidence="6">
    <location>
        <begin position="17"/>
        <end position="78"/>
    </location>
</feature>
<protein>
    <recommendedName>
        <fullName evidence="10">FYVE-type domain-containing protein</fullName>
    </recommendedName>
</protein>
<organism evidence="8">
    <name type="scientific">Amphimedon queenslandica</name>
    <name type="common">Sponge</name>
    <dbReference type="NCBI Taxonomy" id="400682"/>
    <lineage>
        <taxon>Eukaryota</taxon>
        <taxon>Metazoa</taxon>
        <taxon>Porifera</taxon>
        <taxon>Demospongiae</taxon>
        <taxon>Heteroscleromorpha</taxon>
        <taxon>Haplosclerida</taxon>
        <taxon>Niphatidae</taxon>
        <taxon>Amphimedon</taxon>
    </lineage>
</organism>
<feature type="domain" description="FYVE-type" evidence="7">
    <location>
        <begin position="26"/>
        <end position="86"/>
    </location>
</feature>
<reference evidence="8" key="2">
    <citation type="submission" date="2017-05" db="UniProtKB">
        <authorList>
            <consortium name="EnsemblMetazoa"/>
        </authorList>
    </citation>
    <scope>IDENTIFICATION</scope>
</reference>
<feature type="compositionally biased region" description="Low complexity" evidence="5">
    <location>
        <begin position="224"/>
        <end position="250"/>
    </location>
</feature>
<evidence type="ECO:0000256" key="2">
    <source>
        <dbReference type="ARBA" id="ARBA00022771"/>
    </source>
</evidence>
<feature type="compositionally biased region" description="Polar residues" evidence="5">
    <location>
        <begin position="298"/>
        <end position="308"/>
    </location>
</feature>
<feature type="region of interest" description="Disordered" evidence="5">
    <location>
        <begin position="1"/>
        <end position="25"/>
    </location>
</feature>
<accession>A0A1X7VES0</accession>
<dbReference type="CDD" id="cd00065">
    <property type="entry name" value="FYVE_like_SF"/>
    <property type="match status" value="1"/>
</dbReference>
<dbReference type="AlphaFoldDB" id="A0A1X7VES0"/>
<keyword evidence="1" id="KW-0479">Metal-binding</keyword>
<feature type="compositionally biased region" description="Low complexity" evidence="5">
    <location>
        <begin position="352"/>
        <end position="367"/>
    </location>
</feature>
<dbReference type="PROSITE" id="PS50178">
    <property type="entry name" value="ZF_FYVE"/>
    <property type="match status" value="1"/>
</dbReference>
<dbReference type="EnsemblMetazoa" id="XM_019993665.1">
    <property type="protein sequence ID" value="XP_019849224.1"/>
    <property type="gene ID" value="LOC109580468"/>
</dbReference>
<reference evidence="9" key="1">
    <citation type="journal article" date="2010" name="Nature">
        <title>The Amphimedon queenslandica genome and the evolution of animal complexity.</title>
        <authorList>
            <person name="Srivastava M."/>
            <person name="Simakov O."/>
            <person name="Chapman J."/>
            <person name="Fahey B."/>
            <person name="Gauthier M.E."/>
            <person name="Mitros T."/>
            <person name="Richards G.S."/>
            <person name="Conaco C."/>
            <person name="Dacre M."/>
            <person name="Hellsten U."/>
            <person name="Larroux C."/>
            <person name="Putnam N.H."/>
            <person name="Stanke M."/>
            <person name="Adamska M."/>
            <person name="Darling A."/>
            <person name="Degnan S.M."/>
            <person name="Oakley T.H."/>
            <person name="Plachetzki D.C."/>
            <person name="Zhai Y."/>
            <person name="Adamski M."/>
            <person name="Calcino A."/>
            <person name="Cummins S.F."/>
            <person name="Goodstein D.M."/>
            <person name="Harris C."/>
            <person name="Jackson D.J."/>
            <person name="Leys S.P."/>
            <person name="Shu S."/>
            <person name="Woodcroft B.J."/>
            <person name="Vervoort M."/>
            <person name="Kosik K.S."/>
            <person name="Manning G."/>
            <person name="Degnan B.M."/>
            <person name="Rokhsar D.S."/>
        </authorList>
    </citation>
    <scope>NUCLEOTIDE SEQUENCE [LARGE SCALE GENOMIC DNA]</scope>
</reference>
<keyword evidence="3" id="KW-0862">Zinc</keyword>
<feature type="region of interest" description="Disordered" evidence="5">
    <location>
        <begin position="208"/>
        <end position="276"/>
    </location>
</feature>
<sequence>MTKRKSSDEWEGSEWLSGQFPPPSLPSSGSSCDYCRESFGFFWWMSGGRKTCHFCGYQIHSRCSSVISNGNGRKIRICQRCRKYKYDSSKLLIEGDEFISYTGRIPSACYLCLSEVECSLLLRIDPSNVEEKISLSEVVSVQRGFSHAGHMRAASLYDPLRCFSINVNTCNGHKTYDLKAESLSHCEKWIKSLNVALEVYRKLKEQQRIEQNTTGANVERESANAKSKNSPSPSPTLSSNSPISSSCSSSTREERLTQRRRRRKESPEVVMGDGKSIEIYEQDDMVVVDVTSDYGTACGSSREATPTSEPGDPKHSPVILKRSHYKIRTINAPHRSKVNRSSRNERFTATVTSTRSSPDWRTDSSSSHGLPYKGKKNPLASNCACHAYAIESPRDFLFPFSKNVPNDPFQSCCELCRGKCKVAHDLRTF</sequence>
<name>A0A1X7VES0_AMPQE</name>
<evidence type="ECO:0000256" key="5">
    <source>
        <dbReference type="SAM" id="MobiDB-lite"/>
    </source>
</evidence>
<evidence type="ECO:0000256" key="3">
    <source>
        <dbReference type="ARBA" id="ARBA00022833"/>
    </source>
</evidence>
<dbReference type="Proteomes" id="UP000007879">
    <property type="component" value="Unassembled WGS sequence"/>
</dbReference>
<dbReference type="InterPro" id="IPR017455">
    <property type="entry name" value="Znf_FYVE-rel"/>
</dbReference>
<dbReference type="InterPro" id="IPR002219">
    <property type="entry name" value="PKC_DAG/PE"/>
</dbReference>
<dbReference type="SUPFAM" id="SSF57903">
    <property type="entry name" value="FYVE/PHD zinc finger"/>
    <property type="match status" value="1"/>
</dbReference>
<proteinExistence type="predicted"/>
<dbReference type="InterPro" id="IPR011011">
    <property type="entry name" value="Znf_FYVE_PHD"/>
</dbReference>
<evidence type="ECO:0000313" key="8">
    <source>
        <dbReference type="EnsemblMetazoa" id="Aqu2.1.38498_001"/>
    </source>
</evidence>
<dbReference type="Gene3D" id="2.30.29.30">
    <property type="entry name" value="Pleckstrin-homology domain (PH domain)/Phosphotyrosine-binding domain (PTB)"/>
    <property type="match status" value="1"/>
</dbReference>
<dbReference type="KEGG" id="aqu:109580468"/>
<keyword evidence="9" id="KW-1185">Reference proteome</keyword>
<dbReference type="PROSITE" id="PS50081">
    <property type="entry name" value="ZF_DAG_PE_2"/>
    <property type="match status" value="1"/>
</dbReference>
<dbReference type="SUPFAM" id="SSF50729">
    <property type="entry name" value="PH domain-like"/>
    <property type="match status" value="1"/>
</dbReference>
<gene>
    <name evidence="8" type="primary">109580468</name>
</gene>
<dbReference type="InterPro" id="IPR011993">
    <property type="entry name" value="PH-like_dom_sf"/>
</dbReference>
<dbReference type="EnsemblMetazoa" id="Aqu2.1.38498_001">
    <property type="protein sequence ID" value="Aqu2.1.38498_001"/>
    <property type="gene ID" value="Aqu2.1.38498"/>
</dbReference>
<dbReference type="GO" id="GO:0008270">
    <property type="term" value="F:zinc ion binding"/>
    <property type="evidence" value="ECO:0007669"/>
    <property type="project" value="UniProtKB-KW"/>
</dbReference>
<evidence type="ECO:0000259" key="7">
    <source>
        <dbReference type="PROSITE" id="PS50178"/>
    </source>
</evidence>
<keyword evidence="2 4" id="KW-0863">Zinc-finger</keyword>
<evidence type="ECO:0000256" key="1">
    <source>
        <dbReference type="ARBA" id="ARBA00022723"/>
    </source>
</evidence>
<evidence type="ECO:0000313" key="9">
    <source>
        <dbReference type="Proteomes" id="UP000007879"/>
    </source>
</evidence>
<feature type="region of interest" description="Disordered" evidence="5">
    <location>
        <begin position="297"/>
        <end position="373"/>
    </location>
</feature>
<evidence type="ECO:0008006" key="10">
    <source>
        <dbReference type="Google" id="ProtNLM"/>
    </source>
</evidence>
<dbReference type="PROSITE" id="PS51257">
    <property type="entry name" value="PROKAR_LIPOPROTEIN"/>
    <property type="match status" value="1"/>
</dbReference>
<evidence type="ECO:0000256" key="4">
    <source>
        <dbReference type="PROSITE-ProRule" id="PRU00091"/>
    </source>
</evidence>